<accession>A0ACA9Y229</accession>
<dbReference type="EMBL" id="CALSDN010000001">
    <property type="protein sequence ID" value="CAH6718391.1"/>
    <property type="molecule type" value="Genomic_DNA"/>
</dbReference>
<sequence>MYNAVAENVLATAGTVCWCIQLIPQIIRNYKVKDCTGFPPMMMFLWAASGIPFSIYFLATDGSIPLRIQPQLFTFFCLISWAQALYYPPVQLPKKKLIPRVASFVLISVGLEVGLILWLRPLYRRGIEYPMLIVGIIASILLAVGLVPPYFELWKRKGRVVGINFVFLFVDSLGALLSMCSILVGTFDVLSMVLYAIVLALELGIFGSQIVWYITGGRKIIKQEKLEARRLKEAEAEKASNFSQENESSDSTQSAIFVDQNNVINSEDNEINEKGK</sequence>
<reference evidence="1" key="1">
    <citation type="submission" date="2022-06" db="EMBL/GenBank/DDBJ databases">
        <authorList>
            <person name="Legras J.-L."/>
            <person name="Devillers H."/>
            <person name="Grondin C."/>
        </authorList>
    </citation>
    <scope>NUCLEOTIDE SEQUENCE</scope>
    <source>
        <strain evidence="1">CLIB 1444</strain>
    </source>
</reference>
<proteinExistence type="predicted"/>
<evidence type="ECO:0000313" key="2">
    <source>
        <dbReference type="Proteomes" id="UP001152531"/>
    </source>
</evidence>
<dbReference type="Proteomes" id="UP001152531">
    <property type="component" value="Unassembled WGS sequence"/>
</dbReference>
<organism evidence="1 2">
    <name type="scientific">[Candida] jaroonii</name>
    <dbReference type="NCBI Taxonomy" id="467808"/>
    <lineage>
        <taxon>Eukaryota</taxon>
        <taxon>Fungi</taxon>
        <taxon>Dikarya</taxon>
        <taxon>Ascomycota</taxon>
        <taxon>Saccharomycotina</taxon>
        <taxon>Pichiomycetes</taxon>
        <taxon>Debaryomycetaceae</taxon>
        <taxon>Yamadazyma</taxon>
    </lineage>
</organism>
<protein>
    <submittedName>
        <fullName evidence="1">Uncharacterized membrane protein</fullName>
    </submittedName>
</protein>
<name>A0ACA9Y229_9ASCO</name>
<gene>
    <name evidence="1" type="ORF">CLIB1444_01S05688</name>
</gene>
<keyword evidence="2" id="KW-1185">Reference proteome</keyword>
<comment type="caution">
    <text evidence="1">The sequence shown here is derived from an EMBL/GenBank/DDBJ whole genome shotgun (WGS) entry which is preliminary data.</text>
</comment>
<evidence type="ECO:0000313" key="1">
    <source>
        <dbReference type="EMBL" id="CAH6718391.1"/>
    </source>
</evidence>